<protein>
    <recommendedName>
        <fullName evidence="3">Helix-turn-helix domain-containing protein</fullName>
    </recommendedName>
</protein>
<evidence type="ECO:0008006" key="3">
    <source>
        <dbReference type="Google" id="ProtNLM"/>
    </source>
</evidence>
<gene>
    <name evidence="1" type="ORF">UAU_01002</name>
</gene>
<evidence type="ECO:0000313" key="1">
    <source>
        <dbReference type="EMBL" id="EOH96352.1"/>
    </source>
</evidence>
<dbReference type="OrthoDB" id="2192966at2"/>
<comment type="caution">
    <text evidence="1">The sequence shown here is derived from an EMBL/GenBank/DDBJ whole genome shotgun (WGS) entry which is preliminary data.</text>
</comment>
<dbReference type="InterPro" id="IPR009061">
    <property type="entry name" value="DNA-bd_dom_put_sf"/>
</dbReference>
<proteinExistence type="predicted"/>
<dbReference type="eggNOG" id="ENOG502ZNCY">
    <property type="taxonomic scope" value="Bacteria"/>
</dbReference>
<dbReference type="SUPFAM" id="SSF46955">
    <property type="entry name" value="Putative DNA-binding domain"/>
    <property type="match status" value="1"/>
</dbReference>
<sequence length="81" mass="9679">MKVRVFQVEESIRRSELDSFLINYVPRRLLTQKEAVQYTGTSPGTINEWVKQGMKVTIFHENSRPKYDIRDLDKWIDLHKV</sequence>
<organism evidence="1 2">
    <name type="scientific">Enterococcus pallens ATCC BAA-351</name>
    <dbReference type="NCBI Taxonomy" id="1158607"/>
    <lineage>
        <taxon>Bacteria</taxon>
        <taxon>Bacillati</taxon>
        <taxon>Bacillota</taxon>
        <taxon>Bacilli</taxon>
        <taxon>Lactobacillales</taxon>
        <taxon>Enterococcaceae</taxon>
        <taxon>Enterococcus</taxon>
    </lineage>
</organism>
<dbReference type="PATRIC" id="fig|1158607.3.peg.1009"/>
<dbReference type="EMBL" id="AJAQ01000008">
    <property type="protein sequence ID" value="EOH96352.1"/>
    <property type="molecule type" value="Genomic_DNA"/>
</dbReference>
<keyword evidence="2" id="KW-1185">Reference proteome</keyword>
<evidence type="ECO:0000313" key="2">
    <source>
        <dbReference type="Proteomes" id="UP000013782"/>
    </source>
</evidence>
<reference evidence="1 2" key="1">
    <citation type="submission" date="2013-02" db="EMBL/GenBank/DDBJ databases">
        <title>The Genome Sequence of Enterococcus pallens BAA-351.</title>
        <authorList>
            <consortium name="The Broad Institute Genome Sequencing Platform"/>
            <consortium name="The Broad Institute Genome Sequencing Center for Infectious Disease"/>
            <person name="Earl A.M."/>
            <person name="Gilmore M.S."/>
            <person name="Lebreton F."/>
            <person name="Walker B."/>
            <person name="Young S.K."/>
            <person name="Zeng Q."/>
            <person name="Gargeya S."/>
            <person name="Fitzgerald M."/>
            <person name="Haas B."/>
            <person name="Abouelleil A."/>
            <person name="Alvarado L."/>
            <person name="Arachchi H.M."/>
            <person name="Berlin A.M."/>
            <person name="Chapman S.B."/>
            <person name="Dewar J."/>
            <person name="Goldberg J."/>
            <person name="Griggs A."/>
            <person name="Gujja S."/>
            <person name="Hansen M."/>
            <person name="Howarth C."/>
            <person name="Imamovic A."/>
            <person name="Larimer J."/>
            <person name="McCowan C."/>
            <person name="Murphy C."/>
            <person name="Neiman D."/>
            <person name="Pearson M."/>
            <person name="Priest M."/>
            <person name="Roberts A."/>
            <person name="Saif S."/>
            <person name="Shea T."/>
            <person name="Sisk P."/>
            <person name="Sykes S."/>
            <person name="Wortman J."/>
            <person name="Nusbaum C."/>
            <person name="Birren B."/>
        </authorList>
    </citation>
    <scope>NUCLEOTIDE SEQUENCE [LARGE SCALE GENOMIC DNA]</scope>
    <source>
        <strain evidence="1 2">ATCC BAA-351</strain>
    </source>
</reference>
<name>R2QIB2_9ENTE</name>
<dbReference type="RefSeq" id="WP_010756057.1">
    <property type="nucleotide sequence ID" value="NZ_ASWD01000007.1"/>
</dbReference>
<dbReference type="Proteomes" id="UP000013782">
    <property type="component" value="Unassembled WGS sequence"/>
</dbReference>
<dbReference type="AlphaFoldDB" id="R2QIB2"/>
<dbReference type="HOGENOM" id="CLU_2720958_0_0_9"/>
<accession>R2QIB2</accession>